<evidence type="ECO:0000256" key="1">
    <source>
        <dbReference type="SAM" id="Coils"/>
    </source>
</evidence>
<organism evidence="2 3">
    <name type="scientific">Alicyclobacillus fastidiosus</name>
    <dbReference type="NCBI Taxonomy" id="392011"/>
    <lineage>
        <taxon>Bacteria</taxon>
        <taxon>Bacillati</taxon>
        <taxon>Bacillota</taxon>
        <taxon>Bacilli</taxon>
        <taxon>Bacillales</taxon>
        <taxon>Alicyclobacillaceae</taxon>
        <taxon>Alicyclobacillus</taxon>
    </lineage>
</organism>
<feature type="coiled-coil region" evidence="1">
    <location>
        <begin position="122"/>
        <end position="191"/>
    </location>
</feature>
<keyword evidence="3" id="KW-1185">Reference proteome</keyword>
<accession>A0ABY6ZNH0</accession>
<gene>
    <name evidence="2" type="ORF">NZD89_13895</name>
</gene>
<sequence>MGQETWQWVLQSMPDEELAAFAKLTKAQVQGFRTITSANIKNIRPLVVNDILTKINKVKSPPTRVDRDSEDIRQRSLADLQEDVANGADVVDILLALLTSKESTHHTTADLLFDKLKSNGELDRIAEKMAELKTQEQLEREQKQNQEELVNNVKDLERKLKASQEKVDQLKEQIEELKQTHFEERKKWKQERDDFIKQSQLLKDKATALESSSTSNNLVQAEWEKERSKLQAEIERQNTEITHLRNLSNKVGSTHLSGTTMADAFAKVDLFQVIQGTPPTSEEKSSDGPSKEIKPRKLPSVCLIGSRTKANQDARATLKYQVQIVEANDIDHIISNQDTWSGFDQVWMLTYETTMRSQRKIQRVVDPERLKVFHNHNELVQYMNR</sequence>
<dbReference type="EMBL" id="CP104067">
    <property type="protein sequence ID" value="WAH44380.1"/>
    <property type="molecule type" value="Genomic_DNA"/>
</dbReference>
<keyword evidence="1" id="KW-0175">Coiled coil</keyword>
<protein>
    <submittedName>
        <fullName evidence="2">Uncharacterized protein</fullName>
    </submittedName>
</protein>
<evidence type="ECO:0000313" key="3">
    <source>
        <dbReference type="Proteomes" id="UP001164761"/>
    </source>
</evidence>
<dbReference type="Proteomes" id="UP001164761">
    <property type="component" value="Chromosome"/>
</dbReference>
<proteinExistence type="predicted"/>
<dbReference type="RefSeq" id="WP_268008276.1">
    <property type="nucleotide sequence ID" value="NZ_BSUT01000001.1"/>
</dbReference>
<feature type="coiled-coil region" evidence="1">
    <location>
        <begin position="220"/>
        <end position="247"/>
    </location>
</feature>
<reference evidence="2" key="1">
    <citation type="submission" date="2022-08" db="EMBL/GenBank/DDBJ databases">
        <title>Alicyclobacillus fastidiosus DSM 17978, complete genome.</title>
        <authorList>
            <person name="Wang Q."/>
            <person name="Cai R."/>
            <person name="Wang Z."/>
        </authorList>
    </citation>
    <scope>NUCLEOTIDE SEQUENCE</scope>
    <source>
        <strain evidence="2">DSM 17978</strain>
    </source>
</reference>
<name>A0ABY6ZNH0_9BACL</name>
<evidence type="ECO:0000313" key="2">
    <source>
        <dbReference type="EMBL" id="WAH44380.1"/>
    </source>
</evidence>